<feature type="transmembrane region" description="Helical" evidence="1">
    <location>
        <begin position="43"/>
        <end position="65"/>
    </location>
</feature>
<keyword evidence="1" id="KW-0812">Transmembrane</keyword>
<name>G8P0H6_GRAMM</name>
<sequence>MAHVVASAIRKPVVSTTVEEELAGPPHLLKPLGQQERISSMDILRGFALMGILLMNINGFGLPIWTQFVPLGTLHPAFTGPHAHLNAWVWIVRWILGEGKMRALFSMLFGAGVVLLTSRAEERGEGERVADIFLRRNMWLIAIGLLHAYLIWFGDILVWYGMTALLFLYPCRKLKARTLLTAGTLVVLVSSLSPFSGGVALQDFGLSSKAAAAAATQQSGKALTAAQIGDQKAWEGRLAAWKPDAQAIESDLNLTRSGYVGAQMHHASDASTFQSVIYYTLGFGDVLGMMLIGMGLARNGFLSGRLPYKTYASVALAGFLISLPAAAMGAWKACESGFDLITSDKWLFLPYELVRVPGALATAALLLMLVKSGFWPSLMKRVAAVGQTALSNYIFTSILCQFVFVWGPYKLYERLEFYQLFYVVAAVWAVNLIWSSIWLRYFEFGPLEWVWRSLTYWKKQPMRLQSKVARGA</sequence>
<dbReference type="eggNOG" id="COG2311">
    <property type="taxonomic scope" value="Bacteria"/>
</dbReference>
<evidence type="ECO:0000313" key="3">
    <source>
        <dbReference type="EMBL" id="AEU38064.1"/>
    </source>
</evidence>
<organism evidence="3 4">
    <name type="scientific">Granulicella mallensis (strain ATCC BAA-1857 / DSM 23137 / MP5ACTX8)</name>
    <dbReference type="NCBI Taxonomy" id="682795"/>
    <lineage>
        <taxon>Bacteria</taxon>
        <taxon>Pseudomonadati</taxon>
        <taxon>Acidobacteriota</taxon>
        <taxon>Terriglobia</taxon>
        <taxon>Terriglobales</taxon>
        <taxon>Acidobacteriaceae</taxon>
        <taxon>Granulicella</taxon>
    </lineage>
</organism>
<dbReference type="EMBL" id="CP003130">
    <property type="protein sequence ID" value="AEU38064.1"/>
    <property type="molecule type" value="Genomic_DNA"/>
</dbReference>
<feature type="transmembrane region" description="Helical" evidence="1">
    <location>
        <begin position="140"/>
        <end position="167"/>
    </location>
</feature>
<keyword evidence="4" id="KW-1185">Reference proteome</keyword>
<dbReference type="AlphaFoldDB" id="G8P0H6"/>
<gene>
    <name evidence="3" type="ordered locus">AciX8_3780</name>
</gene>
<protein>
    <recommendedName>
        <fullName evidence="2">DUF418 domain-containing protein</fullName>
    </recommendedName>
</protein>
<reference evidence="3 4" key="1">
    <citation type="submission" date="2011-11" db="EMBL/GenBank/DDBJ databases">
        <title>Complete sequence of Granulicella mallensis MP5ACTX8.</title>
        <authorList>
            <consortium name="US DOE Joint Genome Institute"/>
            <person name="Lucas S."/>
            <person name="Copeland A."/>
            <person name="Lapidus A."/>
            <person name="Cheng J.-F."/>
            <person name="Goodwin L."/>
            <person name="Pitluck S."/>
            <person name="Peters L."/>
            <person name="Lu M."/>
            <person name="Detter J.C."/>
            <person name="Han C."/>
            <person name="Tapia R."/>
            <person name="Land M."/>
            <person name="Hauser L."/>
            <person name="Kyrpides N."/>
            <person name="Ivanova N."/>
            <person name="Mikhailova N."/>
            <person name="Pagani I."/>
            <person name="Rawat S."/>
            <person name="Mannisto M."/>
            <person name="Haggblom M."/>
            <person name="Woyke T."/>
        </authorList>
    </citation>
    <scope>NUCLEOTIDE SEQUENCE [LARGE SCALE GENOMIC DNA]</scope>
    <source>
        <strain evidence="4">ATCC BAA-1857 / DSM 23137 / MP5ACTX8</strain>
    </source>
</reference>
<feature type="transmembrane region" description="Helical" evidence="1">
    <location>
        <begin position="390"/>
        <end position="409"/>
    </location>
</feature>
<dbReference type="PANTHER" id="PTHR30590:SF2">
    <property type="entry name" value="INNER MEMBRANE PROTEIN"/>
    <property type="match status" value="1"/>
</dbReference>
<feature type="domain" description="DUF418" evidence="2">
    <location>
        <begin position="296"/>
        <end position="458"/>
    </location>
</feature>
<evidence type="ECO:0000313" key="4">
    <source>
        <dbReference type="Proteomes" id="UP000007113"/>
    </source>
</evidence>
<keyword evidence="1" id="KW-0472">Membrane</keyword>
<dbReference type="Proteomes" id="UP000007113">
    <property type="component" value="Chromosome"/>
</dbReference>
<feature type="transmembrane region" description="Helical" evidence="1">
    <location>
        <begin position="103"/>
        <end position="120"/>
    </location>
</feature>
<feature type="transmembrane region" description="Helical" evidence="1">
    <location>
        <begin position="310"/>
        <end position="333"/>
    </location>
</feature>
<dbReference type="InterPro" id="IPR052529">
    <property type="entry name" value="Bact_Transport_Assoc"/>
</dbReference>
<evidence type="ECO:0000259" key="2">
    <source>
        <dbReference type="Pfam" id="PF04235"/>
    </source>
</evidence>
<dbReference type="HOGENOM" id="CLU_039610_0_0_0"/>
<accession>G8P0H6</accession>
<feature type="transmembrane region" description="Helical" evidence="1">
    <location>
        <begin position="276"/>
        <end position="298"/>
    </location>
</feature>
<feature type="transmembrane region" description="Helical" evidence="1">
    <location>
        <begin position="421"/>
        <end position="442"/>
    </location>
</feature>
<feature type="transmembrane region" description="Helical" evidence="1">
    <location>
        <begin position="179"/>
        <end position="201"/>
    </location>
</feature>
<dbReference type="KEGG" id="gma:AciX8_3780"/>
<proteinExistence type="predicted"/>
<keyword evidence="1" id="KW-1133">Transmembrane helix</keyword>
<dbReference type="Pfam" id="PF04235">
    <property type="entry name" value="DUF418"/>
    <property type="match status" value="1"/>
</dbReference>
<feature type="transmembrane region" description="Helical" evidence="1">
    <location>
        <begin position="353"/>
        <end position="370"/>
    </location>
</feature>
<dbReference type="InterPro" id="IPR007349">
    <property type="entry name" value="DUF418"/>
</dbReference>
<dbReference type="PANTHER" id="PTHR30590">
    <property type="entry name" value="INNER MEMBRANE PROTEIN"/>
    <property type="match status" value="1"/>
</dbReference>
<evidence type="ECO:0000256" key="1">
    <source>
        <dbReference type="SAM" id="Phobius"/>
    </source>
</evidence>